<dbReference type="AlphaFoldDB" id="A0A7K8R8X5"/>
<dbReference type="Pfam" id="PF07686">
    <property type="entry name" value="V-set"/>
    <property type="match status" value="1"/>
</dbReference>
<comment type="caution">
    <text evidence="5">The sequence shown here is derived from an EMBL/GenBank/DDBJ whole genome shotgun (WGS) entry which is preliminary data.</text>
</comment>
<proteinExistence type="predicted"/>
<dbReference type="GO" id="GO:0002250">
    <property type="term" value="P:adaptive immune response"/>
    <property type="evidence" value="ECO:0007669"/>
    <property type="project" value="UniProtKB-KW"/>
</dbReference>
<keyword evidence="2" id="KW-1064">Adaptive immunity</keyword>
<dbReference type="InterPro" id="IPR013106">
    <property type="entry name" value="Ig_V-set"/>
</dbReference>
<evidence type="ECO:0000256" key="1">
    <source>
        <dbReference type="ARBA" id="ARBA00022859"/>
    </source>
</evidence>
<dbReference type="Gene3D" id="2.60.40.10">
    <property type="entry name" value="Immunoglobulins"/>
    <property type="match status" value="1"/>
</dbReference>
<evidence type="ECO:0000256" key="2">
    <source>
        <dbReference type="ARBA" id="ARBA00023130"/>
    </source>
</evidence>
<keyword evidence="3" id="KW-1280">Immunoglobulin</keyword>
<feature type="non-terminal residue" evidence="5">
    <location>
        <position position="1"/>
    </location>
</feature>
<evidence type="ECO:0000259" key="4">
    <source>
        <dbReference type="SMART" id="SM00406"/>
    </source>
</evidence>
<reference evidence="5 6" key="1">
    <citation type="submission" date="2019-09" db="EMBL/GenBank/DDBJ databases">
        <title>Bird 10,000 Genomes (B10K) Project - Family phase.</title>
        <authorList>
            <person name="Zhang G."/>
        </authorList>
    </citation>
    <scope>NUCLEOTIDE SEQUENCE [LARGE SCALE GENOMIC DNA]</scope>
    <source>
        <strain evidence="5">B10K-CU-031-20</strain>
    </source>
</reference>
<dbReference type="EMBL" id="VWYW01001462">
    <property type="protein sequence ID" value="NXF13322.1"/>
    <property type="molecule type" value="Genomic_DNA"/>
</dbReference>
<keyword evidence="1" id="KW-0391">Immunity</keyword>
<evidence type="ECO:0000313" key="6">
    <source>
        <dbReference type="Proteomes" id="UP000567624"/>
    </source>
</evidence>
<dbReference type="InterPro" id="IPR050199">
    <property type="entry name" value="IgHV"/>
</dbReference>
<dbReference type="GO" id="GO:0005576">
    <property type="term" value="C:extracellular region"/>
    <property type="evidence" value="ECO:0007669"/>
    <property type="project" value="UniProtKB-ARBA"/>
</dbReference>
<evidence type="ECO:0000313" key="5">
    <source>
        <dbReference type="EMBL" id="NXF13322.1"/>
    </source>
</evidence>
<gene>
    <name evidence="5" type="primary">Ighv333</name>
    <name evidence="5" type="ORF">SMICAP_R14504</name>
</gene>
<name>A0A7K8R8X5_9PASS</name>
<dbReference type="InterPro" id="IPR036179">
    <property type="entry name" value="Ig-like_dom_sf"/>
</dbReference>
<sequence>KARKVESEGDLKLPGRSLRLIYHGSGFTFSSYNMFWVRQGPGKGLEFVASIWDNSGNTYYVPWVKGRFTVSRDNGQSSVMLQINNFKDKDSVTYFC</sequence>
<accession>A0A7K8R8X5</accession>
<dbReference type="SMART" id="SM00406">
    <property type="entry name" value="IGv"/>
    <property type="match status" value="1"/>
</dbReference>
<feature type="domain" description="Immunoglobulin V-set" evidence="4">
    <location>
        <begin position="17"/>
        <end position="96"/>
    </location>
</feature>
<dbReference type="InterPro" id="IPR013783">
    <property type="entry name" value="Ig-like_fold"/>
</dbReference>
<dbReference type="PANTHER" id="PTHR23266">
    <property type="entry name" value="IMMUNOGLOBULIN HEAVY CHAIN"/>
    <property type="match status" value="1"/>
</dbReference>
<dbReference type="SUPFAM" id="SSF48726">
    <property type="entry name" value="Immunoglobulin"/>
    <property type="match status" value="1"/>
</dbReference>
<dbReference type="GO" id="GO:0019814">
    <property type="term" value="C:immunoglobulin complex"/>
    <property type="evidence" value="ECO:0007669"/>
    <property type="project" value="UniProtKB-KW"/>
</dbReference>
<feature type="non-terminal residue" evidence="5">
    <location>
        <position position="96"/>
    </location>
</feature>
<keyword evidence="6" id="KW-1185">Reference proteome</keyword>
<organism evidence="5 6">
    <name type="scientific">Smithornis capensis</name>
    <dbReference type="NCBI Taxonomy" id="363769"/>
    <lineage>
        <taxon>Eukaryota</taxon>
        <taxon>Metazoa</taxon>
        <taxon>Chordata</taxon>
        <taxon>Craniata</taxon>
        <taxon>Vertebrata</taxon>
        <taxon>Euteleostomi</taxon>
        <taxon>Archelosauria</taxon>
        <taxon>Archosauria</taxon>
        <taxon>Dinosauria</taxon>
        <taxon>Saurischia</taxon>
        <taxon>Theropoda</taxon>
        <taxon>Coelurosauria</taxon>
        <taxon>Aves</taxon>
        <taxon>Neognathae</taxon>
        <taxon>Neoaves</taxon>
        <taxon>Telluraves</taxon>
        <taxon>Australaves</taxon>
        <taxon>Passeriformes</taxon>
        <taxon>Eurylaimidae</taxon>
        <taxon>Smithornis</taxon>
    </lineage>
</organism>
<protein>
    <submittedName>
        <fullName evidence="5">HV333 protein</fullName>
    </submittedName>
</protein>
<dbReference type="Proteomes" id="UP000567624">
    <property type="component" value="Unassembled WGS sequence"/>
</dbReference>
<evidence type="ECO:0000256" key="3">
    <source>
        <dbReference type="ARBA" id="ARBA00043265"/>
    </source>
</evidence>